<evidence type="ECO:0000313" key="7">
    <source>
        <dbReference type="Proteomes" id="UP000193067"/>
    </source>
</evidence>
<keyword evidence="5" id="KW-0732">Signal</keyword>
<sequence length="980" mass="104298">MGSPRPPRSSFSSAMSPRSSPRSRHVVLGLLFSSLSAFSSVHAQAISTNMPVPPLQWINLSNHLQGSAAPPLKDASIGYDDTNRVLLIFGGESQQGFPTSQTYLIDLANMRWTTAQMPSGLTDSPSVRTAALGGDDSAASYRHGHIVIDGETSGNNPATDIWEFDYTSQFWAKVGVSPGGPSGRWGAVGGIDPRVGFTQSADTTTPNNTFYMAGGYDGKTLYPLSEVWRLEVSGTLSSNLPNNVDASWSRVKVTSDIPARVSVGGTMIGQQLVAIGGCTSPTPAEAIADGSCAVQDSQVVDLGSGNVNNLAPCIAPRVDPTVVPNMCQASSSFASQAFVLFGTFNSSLWDDQGGLNQGEVAVLDAGTGAWARVLPAGDPGSDGKPTYPVPRQGAAAISWKSALVGDTSIDAADTIVFGGRDASGNYLSDVWLLRAYNATLTSSKQTWSGFGSGTLEGGPTATGQGVTVEYLTKCAASIGTPTSSKTSSAPLSSSTSGSSGSPGSSNQAPPSSTSPAYDTSVVHKSTAAISVALFLPAVALHRLASPSVAQDMMPERHMILRFLGDLLGFAAYALGIVGIATSFTSITSTSAGVVKRSVSSIHLQTAHSKAGLALFVGLYALVPILQILALVIRRCDGRSDRDQTESRPRADSTTEKLSMNGRAMSPSQRSEPLQDVPNGDTKRRVRSWAGIGTWAGISGGRRSNETTSEDHTHTPSSRSFEVVNRPIRQRRASGNSLAAFSDPRPTHTPRNLSDMSWLDTRRSMSGTNELGYNLGPMDRRGQEAWTPGTTPMEVTSTNGLMVGHQTPRIHPVLPTPFEGFIHVLFHALLLALSAFALVALWQRAPKAAFGVYLAWTVFFYATLIDLAWYGYGRESILAVIFSRLRAEPAAFSPSVAVPFPSETRGPYQHHQPPYRAALSPEHDYPTSLSHGHADADVDDDDEEDEDTRQRRIEEELSRRDVSIVTVPKRRLYVLNPNPPE</sequence>
<dbReference type="Gene3D" id="2.120.10.80">
    <property type="entry name" value="Kelch-type beta propeller"/>
    <property type="match status" value="2"/>
</dbReference>
<keyword evidence="4" id="KW-1133">Transmembrane helix</keyword>
<dbReference type="SUPFAM" id="SSF117281">
    <property type="entry name" value="Kelch motif"/>
    <property type="match status" value="1"/>
</dbReference>
<feature type="compositionally biased region" description="Basic and acidic residues" evidence="3">
    <location>
        <begin position="702"/>
        <end position="713"/>
    </location>
</feature>
<protein>
    <recommendedName>
        <fullName evidence="8">Galactose oxidase</fullName>
    </recommendedName>
</protein>
<evidence type="ECO:0008006" key="8">
    <source>
        <dbReference type="Google" id="ProtNLM"/>
    </source>
</evidence>
<evidence type="ECO:0000256" key="1">
    <source>
        <dbReference type="ARBA" id="ARBA00022441"/>
    </source>
</evidence>
<dbReference type="PANTHER" id="PTHR46093:SF18">
    <property type="entry name" value="FIBRONECTIN TYPE-III DOMAIN-CONTAINING PROTEIN"/>
    <property type="match status" value="1"/>
</dbReference>
<dbReference type="Proteomes" id="UP000193067">
    <property type="component" value="Unassembled WGS sequence"/>
</dbReference>
<evidence type="ECO:0000256" key="2">
    <source>
        <dbReference type="ARBA" id="ARBA00022737"/>
    </source>
</evidence>
<dbReference type="STRING" id="1353009.A0A1Y2IA72"/>
<feature type="non-terminal residue" evidence="6">
    <location>
        <position position="980"/>
    </location>
</feature>
<feature type="chain" id="PRO_5013118929" description="Galactose oxidase" evidence="5">
    <location>
        <begin position="44"/>
        <end position="980"/>
    </location>
</feature>
<keyword evidence="1" id="KW-0880">Kelch repeat</keyword>
<keyword evidence="4" id="KW-0472">Membrane</keyword>
<accession>A0A1Y2IA72</accession>
<evidence type="ECO:0000256" key="4">
    <source>
        <dbReference type="SAM" id="Phobius"/>
    </source>
</evidence>
<feature type="compositionally biased region" description="Basic and acidic residues" evidence="3">
    <location>
        <begin position="947"/>
        <end position="957"/>
    </location>
</feature>
<feature type="compositionally biased region" description="Acidic residues" evidence="3">
    <location>
        <begin position="936"/>
        <end position="946"/>
    </location>
</feature>
<proteinExistence type="predicted"/>
<keyword evidence="4" id="KW-0812">Transmembrane</keyword>
<evidence type="ECO:0000256" key="3">
    <source>
        <dbReference type="SAM" id="MobiDB-lite"/>
    </source>
</evidence>
<name>A0A1Y2IA72_TRAC3</name>
<keyword evidence="2" id="KW-0677">Repeat</keyword>
<feature type="signal peptide" evidence="5">
    <location>
        <begin position="1"/>
        <end position="43"/>
    </location>
</feature>
<dbReference type="EMBL" id="KZ084165">
    <property type="protein sequence ID" value="OSC96801.1"/>
    <property type="molecule type" value="Genomic_DNA"/>
</dbReference>
<dbReference type="InterPro" id="IPR015915">
    <property type="entry name" value="Kelch-typ_b-propeller"/>
</dbReference>
<dbReference type="PANTHER" id="PTHR46093">
    <property type="entry name" value="ACYL-COA-BINDING DOMAIN-CONTAINING PROTEIN 5"/>
    <property type="match status" value="1"/>
</dbReference>
<evidence type="ECO:0000256" key="5">
    <source>
        <dbReference type="SAM" id="SignalP"/>
    </source>
</evidence>
<organism evidence="6 7">
    <name type="scientific">Trametes coccinea (strain BRFM310)</name>
    <name type="common">Pycnoporus coccineus</name>
    <dbReference type="NCBI Taxonomy" id="1353009"/>
    <lineage>
        <taxon>Eukaryota</taxon>
        <taxon>Fungi</taxon>
        <taxon>Dikarya</taxon>
        <taxon>Basidiomycota</taxon>
        <taxon>Agaricomycotina</taxon>
        <taxon>Agaricomycetes</taxon>
        <taxon>Polyporales</taxon>
        <taxon>Polyporaceae</taxon>
        <taxon>Trametes</taxon>
    </lineage>
</organism>
<feature type="region of interest" description="Disordered" evidence="3">
    <location>
        <begin position="479"/>
        <end position="517"/>
    </location>
</feature>
<feature type="region of interest" description="Disordered" evidence="3">
    <location>
        <begin position="902"/>
        <end position="957"/>
    </location>
</feature>
<keyword evidence="7" id="KW-1185">Reference proteome</keyword>
<feature type="compositionally biased region" description="Basic and acidic residues" evidence="3">
    <location>
        <begin position="638"/>
        <end position="654"/>
    </location>
</feature>
<feature type="compositionally biased region" description="Low complexity" evidence="3">
    <location>
        <begin position="479"/>
        <end position="511"/>
    </location>
</feature>
<feature type="transmembrane region" description="Helical" evidence="4">
    <location>
        <begin position="820"/>
        <end position="841"/>
    </location>
</feature>
<evidence type="ECO:0000313" key="6">
    <source>
        <dbReference type="EMBL" id="OSC96801.1"/>
    </source>
</evidence>
<feature type="transmembrane region" description="Helical" evidence="4">
    <location>
        <begin position="847"/>
        <end position="871"/>
    </location>
</feature>
<reference evidence="6 7" key="1">
    <citation type="journal article" date="2015" name="Biotechnol. Biofuels">
        <title>Enhanced degradation of softwood versus hardwood by the white-rot fungus Pycnoporus coccineus.</title>
        <authorList>
            <person name="Couturier M."/>
            <person name="Navarro D."/>
            <person name="Chevret D."/>
            <person name="Henrissat B."/>
            <person name="Piumi F."/>
            <person name="Ruiz-Duenas F.J."/>
            <person name="Martinez A.T."/>
            <person name="Grigoriev I.V."/>
            <person name="Riley R."/>
            <person name="Lipzen A."/>
            <person name="Berrin J.G."/>
            <person name="Master E.R."/>
            <person name="Rosso M.N."/>
        </authorList>
    </citation>
    <scope>NUCLEOTIDE SEQUENCE [LARGE SCALE GENOMIC DNA]</scope>
    <source>
        <strain evidence="6 7">BRFM310</strain>
    </source>
</reference>
<feature type="transmembrane region" description="Helical" evidence="4">
    <location>
        <begin position="566"/>
        <end position="590"/>
    </location>
</feature>
<feature type="region of interest" description="Disordered" evidence="3">
    <location>
        <begin position="638"/>
        <end position="720"/>
    </location>
</feature>
<feature type="region of interest" description="Disordered" evidence="3">
    <location>
        <begin position="1"/>
        <end position="21"/>
    </location>
</feature>
<dbReference type="AlphaFoldDB" id="A0A1Y2IA72"/>
<feature type="transmembrane region" description="Helical" evidence="4">
    <location>
        <begin position="610"/>
        <end position="632"/>
    </location>
</feature>
<feature type="compositionally biased region" description="Low complexity" evidence="3">
    <location>
        <begin position="8"/>
        <end position="21"/>
    </location>
</feature>
<dbReference type="OrthoDB" id="10250130at2759"/>
<gene>
    <name evidence="6" type="ORF">PYCCODRAFT_1399808</name>
</gene>